<reference evidence="1" key="1">
    <citation type="journal article" date="2016" name="Nat. Genet.">
        <title>The genome sequences of Arachis duranensis and Arachis ipaensis, the diploid ancestors of cultivated peanut.</title>
        <authorList>
            <person name="Bertioli D.J."/>
            <person name="Cannon S.B."/>
            <person name="Froenicke L."/>
            <person name="Huang G."/>
            <person name="Farmer A.D."/>
            <person name="Cannon E.K."/>
            <person name="Liu X."/>
            <person name="Gao D."/>
            <person name="Clevenger J."/>
            <person name="Dash S."/>
            <person name="Ren L."/>
            <person name="Moretzsohn M.C."/>
            <person name="Shirasawa K."/>
            <person name="Huang W."/>
            <person name="Vidigal B."/>
            <person name="Abernathy B."/>
            <person name="Chu Y."/>
            <person name="Niederhuth C.E."/>
            <person name="Umale P."/>
            <person name="Araujo A.C."/>
            <person name="Kozik A."/>
            <person name="Kim K.D."/>
            <person name="Burow M.D."/>
            <person name="Varshney R.K."/>
            <person name="Wang X."/>
            <person name="Zhang X."/>
            <person name="Barkley N."/>
            <person name="Guimaraes P.M."/>
            <person name="Isobe S."/>
            <person name="Guo B."/>
            <person name="Liao B."/>
            <person name="Stalker H.T."/>
            <person name="Schmitz R.J."/>
            <person name="Scheffler B.E."/>
            <person name="Leal-Bertioli S.C."/>
            <person name="Xun X."/>
            <person name="Jackson S.A."/>
            <person name="Michelmore R."/>
            <person name="Ozias-Akins P."/>
        </authorList>
    </citation>
    <scope>NUCLEOTIDE SEQUENCE [LARGE SCALE GENOMIC DNA]</scope>
    <source>
        <strain evidence="1">cv. V14167</strain>
    </source>
</reference>
<organism evidence="1 2">
    <name type="scientific">Arachis duranensis</name>
    <name type="common">Wild peanut</name>
    <dbReference type="NCBI Taxonomy" id="130453"/>
    <lineage>
        <taxon>Eukaryota</taxon>
        <taxon>Viridiplantae</taxon>
        <taxon>Streptophyta</taxon>
        <taxon>Embryophyta</taxon>
        <taxon>Tracheophyta</taxon>
        <taxon>Spermatophyta</taxon>
        <taxon>Magnoliopsida</taxon>
        <taxon>eudicotyledons</taxon>
        <taxon>Gunneridae</taxon>
        <taxon>Pentapetalae</taxon>
        <taxon>rosids</taxon>
        <taxon>fabids</taxon>
        <taxon>Fabales</taxon>
        <taxon>Fabaceae</taxon>
        <taxon>Papilionoideae</taxon>
        <taxon>50 kb inversion clade</taxon>
        <taxon>dalbergioids sensu lato</taxon>
        <taxon>Dalbergieae</taxon>
        <taxon>Pterocarpus clade</taxon>
        <taxon>Arachis</taxon>
    </lineage>
</organism>
<proteinExistence type="predicted"/>
<evidence type="ECO:0000313" key="2">
    <source>
        <dbReference type="RefSeq" id="XP_052118960.1"/>
    </source>
</evidence>
<dbReference type="AlphaFoldDB" id="A0A9C6TRP3"/>
<dbReference type="Proteomes" id="UP000515211">
    <property type="component" value="Chromosome 6"/>
</dbReference>
<accession>A0A9C6TRP3</accession>
<evidence type="ECO:0000313" key="1">
    <source>
        <dbReference type="Proteomes" id="UP000515211"/>
    </source>
</evidence>
<keyword evidence="1" id="KW-1185">Reference proteome</keyword>
<name>A0A9C6TRP3_ARADU</name>
<protein>
    <submittedName>
        <fullName evidence="2">Uncharacterized protein LOC107493714</fullName>
    </submittedName>
</protein>
<dbReference type="RefSeq" id="XP_052118960.1">
    <property type="nucleotide sequence ID" value="XM_052263000.1"/>
</dbReference>
<sequence>MPNVSKTKNLTLGKFLSLQNSHLVAFRNPLTVKEETSVKFFCLFFNFPFLQNTSFAKVRHSAITLIIISHFATQLITFAPHSAHHFRHSPSPLTVAPILRSPFTTQHSPLATHHRFYTPFCIDRRCMLPIVVSAIGIVLSALTIIEKVNSWTVAGIGGFTVRGLRVVDFTILFSSKCKITWRILIGVAMEYVIRQPIPEIEH</sequence>
<dbReference type="GeneID" id="107493714"/>
<reference evidence="2" key="2">
    <citation type="submission" date="2025-08" db="UniProtKB">
        <authorList>
            <consortium name="RefSeq"/>
        </authorList>
    </citation>
    <scope>IDENTIFICATION</scope>
    <source>
        <tissue evidence="2">Whole plant</tissue>
    </source>
</reference>
<gene>
    <name evidence="2" type="primary">LOC107493714</name>
</gene>
<dbReference type="KEGG" id="adu:107493714"/>